<dbReference type="SUPFAM" id="SSF52518">
    <property type="entry name" value="Thiamin diphosphate-binding fold (THDP-binding)"/>
    <property type="match status" value="1"/>
</dbReference>
<feature type="domain" description="Dehydrogenase E1 component" evidence="5">
    <location>
        <begin position="47"/>
        <end position="332"/>
    </location>
</feature>
<protein>
    <recommendedName>
        <fullName evidence="4">2-oxoisovalerate dehydrogenase subunit alpha</fullName>
        <ecNumber evidence="4">1.2.4.4</ecNumber>
    </recommendedName>
    <alternativeName>
        <fullName evidence="4">Branched-chain alpha-keto acid dehydrogenase E1 component alpha chain</fullName>
    </alternativeName>
</protein>
<keyword evidence="6" id="KW-0670">Pyruvate</keyword>
<sequence length="367" mass="41729">MSFKYIQAGKVMSDPKEMIRFVDVDGNLINKDYKPSKEEKAELLEMYKLMVKSRQWDVYALTLQKTGRLGTFAPNLGEEACLAALGYYLKKDDWFVPHYRVLAAQFARGVTAENMFLYWRGSELGSKYIKEANTLPMQVVIGSQISMAAGVAYALKQKNNGSKDIVLSTIGNGGTNEGEFHEGLNLASVRNLPVVYAVINNQWAISVPEHNSYKVLTLSQRAASYDIPGIRVDGNDLLASAAAVREAYEYTRQGHGPVLLEFVTWRQGQHTTSDDPRVYRSREEEERHEKWEPMHRIEKYLTQEGLLTEQAKTQIWEVAEADARAAYDAATVTLTKEGYDHIYDYTYAELPEELKAQKEANRRFLKK</sequence>
<dbReference type="InterPro" id="IPR050771">
    <property type="entry name" value="Alpha-ketoacid_DH_E1_comp"/>
</dbReference>
<evidence type="ECO:0000259" key="5">
    <source>
        <dbReference type="Pfam" id="PF00676"/>
    </source>
</evidence>
<evidence type="ECO:0000313" key="7">
    <source>
        <dbReference type="Proteomes" id="UP000004978"/>
    </source>
</evidence>
<comment type="caution">
    <text evidence="6">The sequence shown here is derived from an EMBL/GenBank/DDBJ whole genome shotgun (WGS) entry which is preliminary data.</text>
</comment>
<reference evidence="6 7" key="1">
    <citation type="journal article" date="2013" name="Genome Announc.">
        <title>Genome Sequence of Mycoplasma columbinum Strain SF7.</title>
        <authorList>
            <person name="Guo Z."/>
            <person name="Xu X."/>
            <person name="Zheng Q."/>
            <person name="Li T."/>
            <person name="Kuang S."/>
            <person name="Zhang Z."/>
            <person name="Chen Y."/>
            <person name="Lu X."/>
            <person name="Zhou R."/>
            <person name="Bi D."/>
            <person name="Jin H."/>
        </authorList>
    </citation>
    <scope>NUCLEOTIDE SEQUENCE [LARGE SCALE GENOMIC DNA]</scope>
    <source>
        <strain evidence="6 7">SF7</strain>
    </source>
</reference>
<dbReference type="Pfam" id="PF00676">
    <property type="entry name" value="E1_dh"/>
    <property type="match status" value="1"/>
</dbReference>
<comment type="cofactor">
    <cofactor evidence="1 4">
        <name>thiamine diphosphate</name>
        <dbReference type="ChEBI" id="CHEBI:58937"/>
    </cofactor>
</comment>
<evidence type="ECO:0000313" key="6">
    <source>
        <dbReference type="EMBL" id="EGV00301.1"/>
    </source>
</evidence>
<dbReference type="GO" id="GO:0009083">
    <property type="term" value="P:branched-chain amino acid catabolic process"/>
    <property type="evidence" value="ECO:0007669"/>
    <property type="project" value="TreeGrafter"/>
</dbReference>
<dbReference type="Proteomes" id="UP000004978">
    <property type="component" value="Unassembled WGS sequence"/>
</dbReference>
<keyword evidence="7" id="KW-1185">Reference proteome</keyword>
<dbReference type="InterPro" id="IPR001017">
    <property type="entry name" value="DH_E1"/>
</dbReference>
<organism evidence="6 7">
    <name type="scientific">Mycoplasmopsis columbina SF7</name>
    <dbReference type="NCBI Taxonomy" id="1037410"/>
    <lineage>
        <taxon>Bacteria</taxon>
        <taxon>Bacillati</taxon>
        <taxon>Mycoplasmatota</taxon>
        <taxon>Mycoplasmoidales</taxon>
        <taxon>Metamycoplasmataceae</taxon>
        <taxon>Mycoplasmopsis</taxon>
    </lineage>
</organism>
<evidence type="ECO:0000256" key="1">
    <source>
        <dbReference type="ARBA" id="ARBA00001964"/>
    </source>
</evidence>
<dbReference type="AlphaFoldDB" id="F9UJV5"/>
<dbReference type="PANTHER" id="PTHR43380:SF1">
    <property type="entry name" value="2-OXOISOVALERATE DEHYDROGENASE SUBUNIT ALPHA, MITOCHONDRIAL"/>
    <property type="match status" value="1"/>
</dbReference>
<dbReference type="RefSeq" id="WP_006608572.1">
    <property type="nucleotide sequence ID" value="NZ_AFXA01000009.1"/>
</dbReference>
<evidence type="ECO:0000256" key="4">
    <source>
        <dbReference type="RuleBase" id="RU365014"/>
    </source>
</evidence>
<evidence type="ECO:0000256" key="3">
    <source>
        <dbReference type="ARBA" id="ARBA00023052"/>
    </source>
</evidence>
<dbReference type="EC" id="1.2.4.4" evidence="4"/>
<dbReference type="Gene3D" id="3.40.50.970">
    <property type="match status" value="1"/>
</dbReference>
<gene>
    <name evidence="6" type="ORF">MCSF7_00809</name>
</gene>
<dbReference type="EMBL" id="AFXA01000009">
    <property type="protein sequence ID" value="EGV00301.1"/>
    <property type="molecule type" value="Genomic_DNA"/>
</dbReference>
<proteinExistence type="inferred from homology"/>
<keyword evidence="3 4" id="KW-0786">Thiamine pyrophosphate</keyword>
<comment type="catalytic activity">
    <reaction evidence="4">
        <text>N(6)-[(R)-lipoyl]-L-lysyl-[protein] + 3-methyl-2-oxobutanoate + H(+) = N(6)-[(R)-S(8)-2-methylpropanoyldihydrolipoyl]-L-lysyl-[protein] + CO2</text>
        <dbReference type="Rhea" id="RHEA:13457"/>
        <dbReference type="Rhea" id="RHEA-COMP:10474"/>
        <dbReference type="Rhea" id="RHEA-COMP:10497"/>
        <dbReference type="ChEBI" id="CHEBI:11851"/>
        <dbReference type="ChEBI" id="CHEBI:15378"/>
        <dbReference type="ChEBI" id="CHEBI:16526"/>
        <dbReference type="ChEBI" id="CHEBI:83099"/>
        <dbReference type="ChEBI" id="CHEBI:83142"/>
        <dbReference type="EC" id="1.2.4.4"/>
    </reaction>
</comment>
<evidence type="ECO:0000256" key="2">
    <source>
        <dbReference type="ARBA" id="ARBA00023002"/>
    </source>
</evidence>
<name>F9UJV5_9BACT</name>
<keyword evidence="2 4" id="KW-0560">Oxidoreductase</keyword>
<dbReference type="CDD" id="cd02000">
    <property type="entry name" value="TPP_E1_PDC_ADC_BCADC"/>
    <property type="match status" value="1"/>
</dbReference>
<dbReference type="eggNOG" id="COG1071">
    <property type="taxonomic scope" value="Bacteria"/>
</dbReference>
<dbReference type="InterPro" id="IPR029061">
    <property type="entry name" value="THDP-binding"/>
</dbReference>
<dbReference type="GO" id="GO:0003863">
    <property type="term" value="F:branched-chain 2-oxo acid dehydrogenase activity"/>
    <property type="evidence" value="ECO:0007669"/>
    <property type="project" value="UniProtKB-EC"/>
</dbReference>
<comment type="function">
    <text evidence="4">The branched-chain alpha-keto dehydrogenase complex catalyzes the overall conversion of alpha-keto acids to acyl-CoA and CO(2). It contains multiple copies of three enzymatic components: branched-chain alpha-keto acid decarboxylase (E1), lipoamide acyltransferase (E2) and lipoamide dehydrogenase (E3).</text>
</comment>
<accession>F9UJV5</accession>
<dbReference type="STRING" id="1037410.MCSF7_00809"/>
<dbReference type="PANTHER" id="PTHR43380">
    <property type="entry name" value="2-OXOISOVALERATE DEHYDROGENASE SUBUNIT ALPHA, MITOCHONDRIAL"/>
    <property type="match status" value="1"/>
</dbReference>
<comment type="similarity">
    <text evidence="4">Belongs to the BCKDHA family.</text>
</comment>